<dbReference type="Pfam" id="PF14183">
    <property type="entry name" value="YwpF"/>
    <property type="match status" value="1"/>
</dbReference>
<accession>A0AAW9NKI0</accession>
<evidence type="ECO:0000313" key="1">
    <source>
        <dbReference type="EMBL" id="MEC1177727.1"/>
    </source>
</evidence>
<dbReference type="InterPro" id="IPR025573">
    <property type="entry name" value="YwpF"/>
</dbReference>
<name>A0AAW9NKI0_9BACL</name>
<reference evidence="1 2" key="1">
    <citation type="submission" date="2023-03" db="EMBL/GenBank/DDBJ databases">
        <title>Bacillus Genome Sequencing.</title>
        <authorList>
            <person name="Dunlap C."/>
        </authorList>
    </citation>
    <scope>NUCLEOTIDE SEQUENCE [LARGE SCALE GENOMIC DNA]</scope>
    <source>
        <strain evidence="1 2">B-59205</strain>
    </source>
</reference>
<organism evidence="1 2">
    <name type="scientific">Metasolibacillus meyeri</name>
    <dbReference type="NCBI Taxonomy" id="1071052"/>
    <lineage>
        <taxon>Bacteria</taxon>
        <taxon>Bacillati</taxon>
        <taxon>Bacillota</taxon>
        <taxon>Bacilli</taxon>
        <taxon>Bacillales</taxon>
        <taxon>Caryophanaceae</taxon>
        <taxon>Metasolibacillus</taxon>
    </lineage>
</organism>
<comment type="caution">
    <text evidence="1">The sequence shown here is derived from an EMBL/GenBank/DDBJ whole genome shotgun (WGS) entry which is preliminary data.</text>
</comment>
<keyword evidence="2" id="KW-1185">Reference proteome</keyword>
<gene>
    <name evidence="1" type="ORF">P9B03_04460</name>
</gene>
<dbReference type="EMBL" id="JARSFG010000006">
    <property type="protein sequence ID" value="MEC1177727.1"/>
    <property type="molecule type" value="Genomic_DNA"/>
</dbReference>
<protein>
    <submittedName>
        <fullName evidence="1">YwpF family protein</fullName>
    </submittedName>
</protein>
<evidence type="ECO:0000313" key="2">
    <source>
        <dbReference type="Proteomes" id="UP001344888"/>
    </source>
</evidence>
<dbReference type="AlphaFoldDB" id="A0AAW9NKI0"/>
<dbReference type="RefSeq" id="WP_326122175.1">
    <property type="nucleotide sequence ID" value="NZ_JARSFG010000006.1"/>
</dbReference>
<proteinExistence type="predicted"/>
<dbReference type="Proteomes" id="UP001344888">
    <property type="component" value="Unassembled WGS sequence"/>
</dbReference>
<sequence>MKTFKLMAFHLLNEDTLQPIHIIDGLTINLEDSHQTWVLELFIPNEYYSIFKTLQENNTVFDAHAVISFPDNEPAPFSVIVSTINEIGDRLSVLLKGSIKARRQKYAEQLLQQLLEEGLTNEELLQRFQHDMKERPKLNRQQ</sequence>